<dbReference type="Gene3D" id="3.40.50.2000">
    <property type="entry name" value="Glycogen Phosphorylase B"/>
    <property type="match status" value="2"/>
</dbReference>
<dbReference type="InterPro" id="IPR002201">
    <property type="entry name" value="Glyco_trans_9"/>
</dbReference>
<dbReference type="CDD" id="cd03789">
    <property type="entry name" value="GT9_LPS_heptosyltransferase"/>
    <property type="match status" value="1"/>
</dbReference>
<dbReference type="SUPFAM" id="SSF53756">
    <property type="entry name" value="UDP-Glycosyltransferase/glycogen phosphorylase"/>
    <property type="match status" value="1"/>
</dbReference>
<dbReference type="AlphaFoldDB" id="A0A495JC76"/>
<keyword evidence="2 4" id="KW-0808">Transferase</keyword>
<keyword evidence="1" id="KW-0328">Glycosyltransferase</keyword>
<dbReference type="Proteomes" id="UP000268007">
    <property type="component" value="Unassembled WGS sequence"/>
</dbReference>
<dbReference type="GO" id="GO:0008713">
    <property type="term" value="F:ADP-heptose-lipopolysaccharide heptosyltransferase activity"/>
    <property type="evidence" value="ECO:0007669"/>
    <property type="project" value="TreeGrafter"/>
</dbReference>
<name>A0A495JC76_9SPHI</name>
<evidence type="ECO:0000259" key="3">
    <source>
        <dbReference type="PROSITE" id="PS50142"/>
    </source>
</evidence>
<gene>
    <name evidence="4" type="ORF">BDD43_5940</name>
</gene>
<keyword evidence="5" id="KW-1185">Reference proteome</keyword>
<evidence type="ECO:0000256" key="1">
    <source>
        <dbReference type="ARBA" id="ARBA00022676"/>
    </source>
</evidence>
<dbReference type="RefSeq" id="WP_121201704.1">
    <property type="nucleotide sequence ID" value="NZ_RBKU01000001.1"/>
</dbReference>
<organism evidence="4 5">
    <name type="scientific">Mucilaginibacter gracilis</name>
    <dbReference type="NCBI Taxonomy" id="423350"/>
    <lineage>
        <taxon>Bacteria</taxon>
        <taxon>Pseudomonadati</taxon>
        <taxon>Bacteroidota</taxon>
        <taxon>Sphingobacteriia</taxon>
        <taxon>Sphingobacteriales</taxon>
        <taxon>Sphingobacteriaceae</taxon>
        <taxon>Mucilaginibacter</taxon>
    </lineage>
</organism>
<protein>
    <submittedName>
        <fullName evidence="4">ADP-heptose:LPS heptosyltransferase</fullName>
    </submittedName>
</protein>
<dbReference type="OrthoDB" id="9797795at2"/>
<evidence type="ECO:0000313" key="5">
    <source>
        <dbReference type="Proteomes" id="UP000268007"/>
    </source>
</evidence>
<feature type="domain" description="RNase III" evidence="3">
    <location>
        <begin position="1"/>
        <end position="53"/>
    </location>
</feature>
<dbReference type="Pfam" id="PF01075">
    <property type="entry name" value="Glyco_transf_9"/>
    <property type="match status" value="1"/>
</dbReference>
<dbReference type="EMBL" id="RBKU01000001">
    <property type="protein sequence ID" value="RKR85669.1"/>
    <property type="molecule type" value="Genomic_DNA"/>
</dbReference>
<evidence type="ECO:0000313" key="4">
    <source>
        <dbReference type="EMBL" id="RKR85669.1"/>
    </source>
</evidence>
<dbReference type="GO" id="GO:0009244">
    <property type="term" value="P:lipopolysaccharide core region biosynthetic process"/>
    <property type="evidence" value="ECO:0007669"/>
    <property type="project" value="TreeGrafter"/>
</dbReference>
<dbReference type="GO" id="GO:0004525">
    <property type="term" value="F:ribonuclease III activity"/>
    <property type="evidence" value="ECO:0007669"/>
    <property type="project" value="InterPro"/>
</dbReference>
<dbReference type="GO" id="GO:0006396">
    <property type="term" value="P:RNA processing"/>
    <property type="evidence" value="ECO:0007669"/>
    <property type="project" value="InterPro"/>
</dbReference>
<comment type="caution">
    <text evidence="4">The sequence shown here is derived from an EMBL/GenBank/DDBJ whole genome shotgun (WGS) entry which is preliminary data.</text>
</comment>
<sequence>MAIIHNRKIDHFLINRIDNIGDVILTLPVCIYLKLLYPDIKVTILARSYTKPVIDACPAIDNFIDFEELERLPQNEQIANIKARNIDVILHTFNKTTIAKLAKQAGIPIRIGNTSKNSHFIYCNKLIRLSRGNSHLHEAQQMFLFLHPLGLTHIPTIGTIANYYKDWYKPKDILTPNLAANLKPGKFNLIVHTMSNGHGREWEMDKYAQLINQLPLDKFNVLISGSEKEAVALNQWVKKLPPSVINLSGKLTLPQFMSLICNADGLLASGTGPLHMAAASGIHTLGLFPVSKSINALRWAPLGKKAEHIESDSDDLSSISVKMVFDVITGWLK</sequence>
<dbReference type="PROSITE" id="PS50142">
    <property type="entry name" value="RNASE_3_2"/>
    <property type="match status" value="1"/>
</dbReference>
<proteinExistence type="predicted"/>
<dbReference type="InterPro" id="IPR000999">
    <property type="entry name" value="RNase_III_dom"/>
</dbReference>
<dbReference type="InterPro" id="IPR051199">
    <property type="entry name" value="LPS_LOS_Heptosyltrfase"/>
</dbReference>
<dbReference type="GO" id="GO:0005829">
    <property type="term" value="C:cytosol"/>
    <property type="evidence" value="ECO:0007669"/>
    <property type="project" value="TreeGrafter"/>
</dbReference>
<accession>A0A495JC76</accession>
<dbReference type="PANTHER" id="PTHR30160">
    <property type="entry name" value="TETRAACYLDISACCHARIDE 4'-KINASE-RELATED"/>
    <property type="match status" value="1"/>
</dbReference>
<dbReference type="PANTHER" id="PTHR30160:SF15">
    <property type="entry name" value="GLYCOSYLTRANSFERASE HI_0523-RELATED"/>
    <property type="match status" value="1"/>
</dbReference>
<reference evidence="4 5" key="1">
    <citation type="submission" date="2018-10" db="EMBL/GenBank/DDBJ databases">
        <title>Genomic Encyclopedia of Archaeal and Bacterial Type Strains, Phase II (KMG-II): from individual species to whole genera.</title>
        <authorList>
            <person name="Goeker M."/>
        </authorList>
    </citation>
    <scope>NUCLEOTIDE SEQUENCE [LARGE SCALE GENOMIC DNA]</scope>
    <source>
        <strain evidence="4 5">DSM 18602</strain>
    </source>
</reference>
<evidence type="ECO:0000256" key="2">
    <source>
        <dbReference type="ARBA" id="ARBA00022679"/>
    </source>
</evidence>